<comment type="caution">
    <text evidence="2">The sequence shown here is derived from an EMBL/GenBank/DDBJ whole genome shotgun (WGS) entry which is preliminary data.</text>
</comment>
<protein>
    <recommendedName>
        <fullName evidence="1">VapC45 PIN like domain-containing protein</fullName>
    </recommendedName>
</protein>
<dbReference type="EMBL" id="JACHWJ010000002">
    <property type="protein sequence ID" value="MBB2957535.1"/>
    <property type="molecule type" value="Genomic_DNA"/>
</dbReference>
<reference evidence="2 3" key="1">
    <citation type="submission" date="2020-08" db="EMBL/GenBank/DDBJ databases">
        <title>Sequencing the genomes of 1000 actinobacteria strains.</title>
        <authorList>
            <person name="Klenk H.-P."/>
        </authorList>
    </citation>
    <scope>NUCLEOTIDE SEQUENCE [LARGE SCALE GENOMIC DNA]</scope>
    <source>
        <strain evidence="2 3">DSM 20419</strain>
    </source>
</reference>
<feature type="domain" description="VapC45 PIN like" evidence="1">
    <location>
        <begin position="10"/>
        <end position="60"/>
    </location>
</feature>
<keyword evidence="3" id="KW-1185">Reference proteome</keyword>
<name>A0A7W4UN38_9MICO</name>
<dbReference type="Pfam" id="PF18478">
    <property type="entry name" value="PIN_10"/>
    <property type="match status" value="1"/>
</dbReference>
<accession>A0A7W4UN38</accession>
<dbReference type="InterPro" id="IPR041375">
    <property type="entry name" value="VapC45_PIN-like"/>
</dbReference>
<evidence type="ECO:0000313" key="2">
    <source>
        <dbReference type="EMBL" id="MBB2957535.1"/>
    </source>
</evidence>
<dbReference type="AlphaFoldDB" id="A0A7W4UN38"/>
<organism evidence="2 3">
    <name type="scientific">Pseudoclavibacter helvolus</name>
    <dbReference type="NCBI Taxonomy" id="255205"/>
    <lineage>
        <taxon>Bacteria</taxon>
        <taxon>Bacillati</taxon>
        <taxon>Actinomycetota</taxon>
        <taxon>Actinomycetes</taxon>
        <taxon>Micrococcales</taxon>
        <taxon>Microbacteriaceae</taxon>
        <taxon>Pseudoclavibacter</taxon>
    </lineage>
</organism>
<proteinExistence type="predicted"/>
<evidence type="ECO:0000313" key="3">
    <source>
        <dbReference type="Proteomes" id="UP000545286"/>
    </source>
</evidence>
<dbReference type="Proteomes" id="UP000545286">
    <property type="component" value="Unassembled WGS sequence"/>
</dbReference>
<sequence length="108" mass="11997">MTTLAAKFGDAEAQRMQDETWIAAGTAAGFILLTKDHRVATRPLEAHAIYTHDARVVSLASGSRTREQMADLFLLHERRIHGLADARGPFVYSLSPSAMKRKTLNLLY</sequence>
<gene>
    <name evidence="2" type="ORF">FHX72_001672</name>
</gene>
<evidence type="ECO:0000259" key="1">
    <source>
        <dbReference type="Pfam" id="PF18478"/>
    </source>
</evidence>